<sequence>MFQDLDATIGAMLQDPAAPQQLRGAQIAFDTPDRNFQPAHATLNLFLHELSENRELRDDARVMELSGTTYTSRLPSIRIDCVYLLTAWSTQSAALKTAEEHQLLGAALVWLARFPTLETRFLRGVLQNQPYPVPATVAQTREGQQMGHFWSALGIAPRPAFSLTVTVAADPFDQTEQFRTHTGVIVKTVLEHP</sequence>
<evidence type="ECO:0000259" key="1">
    <source>
        <dbReference type="Pfam" id="PF14065"/>
    </source>
</evidence>
<evidence type="ECO:0000313" key="3">
    <source>
        <dbReference type="Proteomes" id="UP000334990"/>
    </source>
</evidence>
<dbReference type="InterPro" id="IPR025351">
    <property type="entry name" value="Pvc16_N"/>
</dbReference>
<dbReference type="Pfam" id="PF14065">
    <property type="entry name" value="Pvc16_N"/>
    <property type="match status" value="1"/>
</dbReference>
<gene>
    <name evidence="2" type="ORF">Acor_55450</name>
</gene>
<name>A0A5M3W5A2_9ACTN</name>
<reference evidence="2 3" key="1">
    <citation type="submission" date="2019-10" db="EMBL/GenBank/DDBJ databases">
        <title>Whole genome shotgun sequence of Acrocarpospora corrugata NBRC 13972.</title>
        <authorList>
            <person name="Ichikawa N."/>
            <person name="Kimura A."/>
            <person name="Kitahashi Y."/>
            <person name="Komaki H."/>
            <person name="Oguchi A."/>
        </authorList>
    </citation>
    <scope>NUCLEOTIDE SEQUENCE [LARGE SCALE GENOMIC DNA]</scope>
    <source>
        <strain evidence="2 3">NBRC 13972</strain>
    </source>
</reference>
<dbReference type="EMBL" id="BLAD01000069">
    <property type="protein sequence ID" value="GES03479.1"/>
    <property type="molecule type" value="Genomic_DNA"/>
</dbReference>
<dbReference type="Proteomes" id="UP000334990">
    <property type="component" value="Unassembled WGS sequence"/>
</dbReference>
<accession>A0A5M3W5A2</accession>
<evidence type="ECO:0000313" key="2">
    <source>
        <dbReference type="EMBL" id="GES03479.1"/>
    </source>
</evidence>
<comment type="caution">
    <text evidence="2">The sequence shown here is derived from an EMBL/GenBank/DDBJ whole genome shotgun (WGS) entry which is preliminary data.</text>
</comment>
<organism evidence="2 3">
    <name type="scientific">Acrocarpospora corrugata</name>
    <dbReference type="NCBI Taxonomy" id="35763"/>
    <lineage>
        <taxon>Bacteria</taxon>
        <taxon>Bacillati</taxon>
        <taxon>Actinomycetota</taxon>
        <taxon>Actinomycetes</taxon>
        <taxon>Streptosporangiales</taxon>
        <taxon>Streptosporangiaceae</taxon>
        <taxon>Acrocarpospora</taxon>
    </lineage>
</organism>
<feature type="domain" description="Pvc16 N-terminal" evidence="1">
    <location>
        <begin position="5"/>
        <end position="177"/>
    </location>
</feature>
<protein>
    <recommendedName>
        <fullName evidence="1">Pvc16 N-terminal domain-containing protein</fullName>
    </recommendedName>
</protein>
<dbReference type="RefSeq" id="WP_155339641.1">
    <property type="nucleotide sequence ID" value="NZ_BAAABN010000082.1"/>
</dbReference>
<dbReference type="OrthoDB" id="5514409at2"/>
<proteinExistence type="predicted"/>
<keyword evidence="3" id="KW-1185">Reference proteome</keyword>
<dbReference type="AlphaFoldDB" id="A0A5M3W5A2"/>